<dbReference type="AlphaFoldDB" id="A0A1T4MBH1"/>
<dbReference type="OrthoDB" id="9872328at2"/>
<evidence type="ECO:0000256" key="1">
    <source>
        <dbReference type="SAM" id="SignalP"/>
    </source>
</evidence>
<feature type="chain" id="PRO_5039639285" description="DUF4825 domain-containing protein" evidence="1">
    <location>
        <begin position="22"/>
        <end position="153"/>
    </location>
</feature>
<keyword evidence="1" id="KW-0732">Signal</keyword>
<dbReference type="RefSeq" id="WP_078756118.1">
    <property type="nucleotide sequence ID" value="NZ_FUWO01000011.1"/>
</dbReference>
<dbReference type="STRING" id="1121925.SAMN02746011_01382"/>
<keyword evidence="3" id="KW-1185">Reference proteome</keyword>
<gene>
    <name evidence="2" type="ORF">SAMN02746011_01382</name>
</gene>
<evidence type="ECO:0000313" key="2">
    <source>
        <dbReference type="EMBL" id="SJZ64255.1"/>
    </source>
</evidence>
<accession>A0A1T4MBH1</accession>
<organism evidence="2 3">
    <name type="scientific">Globicatella sulfidifaciens DSM 15739</name>
    <dbReference type="NCBI Taxonomy" id="1121925"/>
    <lineage>
        <taxon>Bacteria</taxon>
        <taxon>Bacillati</taxon>
        <taxon>Bacillota</taxon>
        <taxon>Bacilli</taxon>
        <taxon>Lactobacillales</taxon>
        <taxon>Aerococcaceae</taxon>
        <taxon>Globicatella</taxon>
    </lineage>
</organism>
<name>A0A1T4MBH1_9LACT</name>
<protein>
    <recommendedName>
        <fullName evidence="4">DUF4825 domain-containing protein</fullName>
    </recommendedName>
</protein>
<evidence type="ECO:0000313" key="3">
    <source>
        <dbReference type="Proteomes" id="UP000189941"/>
    </source>
</evidence>
<reference evidence="3" key="1">
    <citation type="submission" date="2017-02" db="EMBL/GenBank/DDBJ databases">
        <authorList>
            <person name="Varghese N."/>
            <person name="Submissions S."/>
        </authorList>
    </citation>
    <scope>NUCLEOTIDE SEQUENCE [LARGE SCALE GENOMIC DNA]</scope>
    <source>
        <strain evidence="3">DSM 15739</strain>
    </source>
</reference>
<evidence type="ECO:0008006" key="4">
    <source>
        <dbReference type="Google" id="ProtNLM"/>
    </source>
</evidence>
<dbReference type="EMBL" id="FUWO01000011">
    <property type="protein sequence ID" value="SJZ64255.1"/>
    <property type="molecule type" value="Genomic_DNA"/>
</dbReference>
<dbReference type="PROSITE" id="PS51257">
    <property type="entry name" value="PROKAR_LIPOPROTEIN"/>
    <property type="match status" value="1"/>
</dbReference>
<sequence>MKKFWILLTAVLLLVACSQESYLPFINFDSAFDTKTRFEKKYQTNVQAIEGTPFDYLEFESGQQIGQAIDGSVNFISLPNITVAELEQLSLDFRLLDFDNALLSENWYLFESFDIAGVYMKVMDEQLYHVILIKDASLLDNPAFHELFKIEYE</sequence>
<feature type="signal peptide" evidence="1">
    <location>
        <begin position="1"/>
        <end position="21"/>
    </location>
</feature>
<proteinExistence type="predicted"/>
<dbReference type="Proteomes" id="UP000189941">
    <property type="component" value="Unassembled WGS sequence"/>
</dbReference>